<reference evidence="1 2" key="1">
    <citation type="submission" date="2016-09" db="EMBL/GenBank/DDBJ databases">
        <title>Phylogenomics of Achromobacter.</title>
        <authorList>
            <person name="Jeukens J."/>
            <person name="Freschi L."/>
            <person name="Vincent A.T."/>
            <person name="Emond-Rheault J.-G."/>
            <person name="Kukavica-Ibrulj I."/>
            <person name="Charette S.J."/>
            <person name="Levesque R.C."/>
        </authorList>
    </citation>
    <scope>NUCLEOTIDE SEQUENCE [LARGE SCALE GENOMIC DNA]</scope>
    <source>
        <strain evidence="1 2">AUS488</strain>
    </source>
</reference>
<organism evidence="1 2">
    <name type="scientific">Alcaligenes xylosoxydans xylosoxydans</name>
    <name type="common">Achromobacter xylosoxidans</name>
    <dbReference type="NCBI Taxonomy" id="85698"/>
    <lineage>
        <taxon>Bacteria</taxon>
        <taxon>Pseudomonadati</taxon>
        <taxon>Pseudomonadota</taxon>
        <taxon>Betaproteobacteria</taxon>
        <taxon>Burkholderiales</taxon>
        <taxon>Alcaligenaceae</taxon>
        <taxon>Achromobacter</taxon>
    </lineage>
</organism>
<name>A0A1R1JTA1_ALCXX</name>
<comment type="caution">
    <text evidence="1">The sequence shown here is derived from an EMBL/GenBank/DDBJ whole genome shotgun (WGS) entry which is preliminary data.</text>
</comment>
<evidence type="ECO:0000313" key="2">
    <source>
        <dbReference type="Proteomes" id="UP000187251"/>
    </source>
</evidence>
<dbReference type="OrthoDB" id="8637277at2"/>
<protein>
    <submittedName>
        <fullName evidence="1">Uncharacterized protein</fullName>
    </submittedName>
</protein>
<evidence type="ECO:0000313" key="1">
    <source>
        <dbReference type="EMBL" id="OMG85425.1"/>
    </source>
</evidence>
<sequence>MLIKAQQTLAPLEAIIDQMERDGTVTVDARGVPVFHCVADGEWYASAPAIAGMADFFDMWATRHGSQFKAVALRQLAKRLDVGMPIDTPLMAALHAEIPALRRIGAGLTQADASDLLRQTQILAEMDAARAQEIEPTHWMPRPAFPDCAAPGVSTVEDAMDEQTAFERWYDRTCPSGDADEVQRQWEASSDYADFHAPAAGDALDALRELVECDNIKKRIASMQGCIPETEDDVQELDAMMSDLARRQPAAWDAARAALAAQRKGDA</sequence>
<dbReference type="RefSeq" id="WP_076412579.1">
    <property type="nucleotide sequence ID" value="NZ_MJMN01000016.1"/>
</dbReference>
<dbReference type="Proteomes" id="UP000187251">
    <property type="component" value="Unassembled WGS sequence"/>
</dbReference>
<accession>A0A1R1JTA1</accession>
<gene>
    <name evidence="1" type="ORF">BIZ92_27140</name>
</gene>
<dbReference type="AlphaFoldDB" id="A0A1R1JTA1"/>
<dbReference type="EMBL" id="MJMN01000016">
    <property type="protein sequence ID" value="OMG85425.1"/>
    <property type="molecule type" value="Genomic_DNA"/>
</dbReference>
<proteinExistence type="predicted"/>